<evidence type="ECO:0000313" key="3">
    <source>
        <dbReference type="Proteomes" id="UP000664277"/>
    </source>
</evidence>
<dbReference type="InterPro" id="IPR023214">
    <property type="entry name" value="HAD_sf"/>
</dbReference>
<dbReference type="PANTHER" id="PTHR12210">
    <property type="entry name" value="DULLARD PROTEIN PHOSPHATASE"/>
    <property type="match status" value="1"/>
</dbReference>
<dbReference type="InterPro" id="IPR036412">
    <property type="entry name" value="HAD-like_sf"/>
</dbReference>
<dbReference type="AlphaFoldDB" id="A0A8J7P6Z9"/>
<dbReference type="InterPro" id="IPR050365">
    <property type="entry name" value="TIM50"/>
</dbReference>
<dbReference type="Pfam" id="PF03031">
    <property type="entry name" value="NIF"/>
    <property type="match status" value="1"/>
</dbReference>
<dbReference type="GO" id="GO:0016787">
    <property type="term" value="F:hydrolase activity"/>
    <property type="evidence" value="ECO:0007669"/>
    <property type="project" value="UniProtKB-KW"/>
</dbReference>
<dbReference type="SUPFAM" id="SSF56784">
    <property type="entry name" value="HAD-like"/>
    <property type="match status" value="1"/>
</dbReference>
<dbReference type="InterPro" id="IPR004274">
    <property type="entry name" value="FCP1_dom"/>
</dbReference>
<comment type="caution">
    <text evidence="2">The sequence shown here is derived from an EMBL/GenBank/DDBJ whole genome shotgun (WGS) entry which is preliminary data.</text>
</comment>
<dbReference type="PROSITE" id="PS50969">
    <property type="entry name" value="FCP1"/>
    <property type="match status" value="1"/>
</dbReference>
<evidence type="ECO:0000259" key="1">
    <source>
        <dbReference type="PROSITE" id="PS50969"/>
    </source>
</evidence>
<feature type="domain" description="FCP1 homology" evidence="1">
    <location>
        <begin position="1"/>
        <end position="162"/>
    </location>
</feature>
<evidence type="ECO:0000313" key="2">
    <source>
        <dbReference type="EMBL" id="MBN8659254.1"/>
    </source>
</evidence>
<proteinExistence type="predicted"/>
<name>A0A8J7P6Z9_9BACT</name>
<dbReference type="SMART" id="SM00577">
    <property type="entry name" value="CPDc"/>
    <property type="match status" value="1"/>
</dbReference>
<protein>
    <submittedName>
        <fullName evidence="2">HAD family hydrolase</fullName>
    </submittedName>
</protein>
<gene>
    <name evidence="2" type="ORF">J0M35_02750</name>
</gene>
<organism evidence="2 3">
    <name type="scientific">Candidatus Obscuribacter phosphatis</name>
    <dbReference type="NCBI Taxonomy" id="1906157"/>
    <lineage>
        <taxon>Bacteria</taxon>
        <taxon>Bacillati</taxon>
        <taxon>Candidatus Melainabacteria</taxon>
        <taxon>Candidatus Obscuribacterales</taxon>
        <taxon>Candidatus Obscuribacteraceae</taxon>
        <taxon>Candidatus Obscuribacter</taxon>
    </lineage>
</organism>
<dbReference type="Gene3D" id="3.40.50.1000">
    <property type="entry name" value="HAD superfamily/HAD-like"/>
    <property type="match status" value="1"/>
</dbReference>
<keyword evidence="2" id="KW-0378">Hydrolase</keyword>
<dbReference type="EMBL" id="JAFLCK010000002">
    <property type="protein sequence ID" value="MBN8659254.1"/>
    <property type="molecule type" value="Genomic_DNA"/>
</dbReference>
<accession>A0A8J7P6Z9</accession>
<dbReference type="Proteomes" id="UP000664277">
    <property type="component" value="Unassembled WGS sequence"/>
</dbReference>
<sequence length="180" mass="20991">MEKPLLILDLDETLIRGQENPLSEGEPHDMLLGPYFVYFRPHARSFLAAMGEHFRLGFWSSATLSYVGPICRQLMKGQPEPLFVWGRERCTERFDHFKRETYYAKDLRHIEKNGISLARVLIVDDELRKVNRHYGNALIVRPFLGDAADDELPKLESFLRSVSQLEDLRRVEKSKWSADL</sequence>
<reference evidence="2" key="1">
    <citation type="submission" date="2021-02" db="EMBL/GenBank/DDBJ databases">
        <title>Genome-Resolved Metagenomics of a Microbial Community Performing Photosynthetic Biological Nutrient Removal.</title>
        <authorList>
            <person name="Mcdaniel E.A."/>
        </authorList>
    </citation>
    <scope>NUCLEOTIDE SEQUENCE</scope>
    <source>
        <strain evidence="2">UWPOB_OBS1</strain>
    </source>
</reference>